<proteinExistence type="predicted"/>
<protein>
    <submittedName>
        <fullName evidence="1">Uncharacterized protein</fullName>
    </submittedName>
</protein>
<evidence type="ECO:0000313" key="2">
    <source>
        <dbReference type="Proteomes" id="UP001237988"/>
    </source>
</evidence>
<dbReference type="EMBL" id="OQ749652">
    <property type="protein sequence ID" value="WIC39600.1"/>
    <property type="molecule type" value="Genomic_DNA"/>
</dbReference>
<dbReference type="Proteomes" id="UP001237988">
    <property type="component" value="Segment"/>
</dbReference>
<evidence type="ECO:0000313" key="1">
    <source>
        <dbReference type="EMBL" id="WIC39600.1"/>
    </source>
</evidence>
<name>A0AAF0LX21_9CAUD</name>
<accession>A0AAF0LX21</accession>
<reference evidence="1" key="1">
    <citation type="submission" date="2023-04" db="EMBL/GenBank/DDBJ databases">
        <title>Bacteriophage Phass-1 Discovered in the Human Gut Virome - the Founding Member of the Proposed New Family Phassviridae.</title>
        <authorList>
            <person name="Tikunov A.Y."/>
            <person name="Morozova V.V."/>
            <person name="Chechushkov A.V."/>
            <person name="Tikunova N.V."/>
        </authorList>
    </citation>
    <scope>NUCLEOTIDE SEQUENCE</scope>
</reference>
<organism evidence="1 2">
    <name type="scientific">Phage Phass-1</name>
    <dbReference type="NCBI Taxonomy" id="3043662"/>
    <lineage>
        <taxon>Viruses</taxon>
        <taxon>Duplodnaviria</taxon>
        <taxon>Heunggongvirae</taxon>
        <taxon>Uroviricota</taxon>
        <taxon>Caudoviricetes</taxon>
        <taxon>Caudoviricetes code 15 clade</taxon>
    </lineage>
</organism>
<sequence>MYFPKFTDDQFINEFADASLVTSVSFNPNYSNIKNDFVCWGTKNADDNTQTMVRYHLALDTRPRDIRKPLDLNPGDEGYEEEEEYRKLVGDQYSLCHKDIWEVRDKNTDAITRYLVQGEYVLDETKEKWGKNIAPPLDECFKNLPSSYWFNWREELYRRALIAYGSSTEGSYYDAELMAEWRNIYDPGSTFIRDGADSF</sequence>